<comment type="caution">
    <text evidence="3">The sequence shown here is derived from an EMBL/GenBank/DDBJ whole genome shotgun (WGS) entry which is preliminary data.</text>
</comment>
<gene>
    <name evidence="3" type="ORF">LX83_002734</name>
</gene>
<feature type="compositionally biased region" description="Low complexity" evidence="1">
    <location>
        <begin position="26"/>
        <end position="52"/>
    </location>
</feature>
<proteinExistence type="predicted"/>
<feature type="region of interest" description="Disordered" evidence="1">
    <location>
        <begin position="1"/>
        <end position="121"/>
    </location>
</feature>
<keyword evidence="2" id="KW-1133">Transmembrane helix</keyword>
<dbReference type="AlphaFoldDB" id="A0AAE3KG93"/>
<evidence type="ECO:0000256" key="1">
    <source>
        <dbReference type="SAM" id="MobiDB-lite"/>
    </source>
</evidence>
<evidence type="ECO:0000313" key="4">
    <source>
        <dbReference type="Proteomes" id="UP001206128"/>
    </source>
</evidence>
<dbReference type="Proteomes" id="UP001206128">
    <property type="component" value="Unassembled WGS sequence"/>
</dbReference>
<feature type="transmembrane region" description="Helical" evidence="2">
    <location>
        <begin position="135"/>
        <end position="153"/>
    </location>
</feature>
<keyword evidence="4" id="KW-1185">Reference proteome</keyword>
<organism evidence="3 4">
    <name type="scientific">Goodfellowiella coeruleoviolacea</name>
    <dbReference type="NCBI Taxonomy" id="334858"/>
    <lineage>
        <taxon>Bacteria</taxon>
        <taxon>Bacillati</taxon>
        <taxon>Actinomycetota</taxon>
        <taxon>Actinomycetes</taxon>
        <taxon>Pseudonocardiales</taxon>
        <taxon>Pseudonocardiaceae</taxon>
        <taxon>Goodfellowiella</taxon>
    </lineage>
</organism>
<accession>A0AAE3KG93</accession>
<feature type="compositionally biased region" description="Low complexity" evidence="1">
    <location>
        <begin position="67"/>
        <end position="80"/>
    </location>
</feature>
<name>A0AAE3KG93_9PSEU</name>
<protein>
    <submittedName>
        <fullName evidence="3">Uncharacterized protein</fullName>
    </submittedName>
</protein>
<feature type="compositionally biased region" description="Pro residues" evidence="1">
    <location>
        <begin position="104"/>
        <end position="118"/>
    </location>
</feature>
<feature type="compositionally biased region" description="Basic and acidic residues" evidence="1">
    <location>
        <begin position="12"/>
        <end position="25"/>
    </location>
</feature>
<reference evidence="3" key="1">
    <citation type="submission" date="2022-06" db="EMBL/GenBank/DDBJ databases">
        <title>Genomic Encyclopedia of Archaeal and Bacterial Type Strains, Phase II (KMG-II): from individual species to whole genera.</title>
        <authorList>
            <person name="Goeker M."/>
        </authorList>
    </citation>
    <scope>NUCLEOTIDE SEQUENCE</scope>
    <source>
        <strain evidence="3">DSM 43935</strain>
    </source>
</reference>
<evidence type="ECO:0000313" key="3">
    <source>
        <dbReference type="EMBL" id="MCP2165875.1"/>
    </source>
</evidence>
<keyword evidence="2" id="KW-0472">Membrane</keyword>
<evidence type="ECO:0000256" key="2">
    <source>
        <dbReference type="SAM" id="Phobius"/>
    </source>
</evidence>
<feature type="compositionally biased region" description="Pro residues" evidence="1">
    <location>
        <begin position="81"/>
        <end position="93"/>
    </location>
</feature>
<keyword evidence="2" id="KW-0812">Transmembrane</keyword>
<sequence length="299" mass="31828">MMSGVGENEQPADARLDPDQLRRFQEFQQFQQFLRFQEAQQQNDAAAASTPGAAGGPPALPAPPGASPAAGTVPGSASLPVPAPGTAPGPGAAPVPVIDQGRWPPQPPSGPPHPPGSPRTPLWRRVLRLRLVRRLIRLAVTVLVVLLLLNWAYQYYFGEEPEEAAGGGRTETNQLLPTKPSETVRMLYDHIAQGLPDDACALFTDATKQTFATDLGAPDCPQAMRQLSAAVQRKSSYAEPVFRNDTTKVPAGTTTEISSCADLVVQGGQRLGRFTLTRQDNGGWIISGHENEPADCVGG</sequence>
<dbReference type="EMBL" id="JAMTCK010000006">
    <property type="protein sequence ID" value="MCP2165875.1"/>
    <property type="molecule type" value="Genomic_DNA"/>
</dbReference>